<organism evidence="3 4">
    <name type="scientific">Puccinia graminis f. sp. tritici (strain CRL 75-36-700-3 / race SCCL)</name>
    <name type="common">Black stem rust fungus</name>
    <dbReference type="NCBI Taxonomy" id="418459"/>
    <lineage>
        <taxon>Eukaryota</taxon>
        <taxon>Fungi</taxon>
        <taxon>Dikarya</taxon>
        <taxon>Basidiomycota</taxon>
        <taxon>Pucciniomycotina</taxon>
        <taxon>Pucciniomycetes</taxon>
        <taxon>Pucciniales</taxon>
        <taxon>Pucciniaceae</taxon>
        <taxon>Puccinia</taxon>
    </lineage>
</organism>
<dbReference type="STRING" id="418459.E3KNW8"/>
<dbReference type="VEuPathDB" id="FungiDB:PGTG_11749"/>
<name>E3KNW8_PUCGT</name>
<accession>E3KNW8</accession>
<dbReference type="InterPro" id="IPR046798">
    <property type="entry name" value="2OG-FeII_Oxy_6"/>
</dbReference>
<dbReference type="InParanoid" id="E3KNW8"/>
<feature type="domain" description="Tet-like 2OG-Fe(II) oxygenase" evidence="2">
    <location>
        <begin position="189"/>
        <end position="235"/>
    </location>
</feature>
<dbReference type="AlphaFoldDB" id="E3KNW8"/>
<protein>
    <recommendedName>
        <fullName evidence="2">Tet-like 2OG-Fe(II) oxygenase domain-containing protein</fullName>
    </recommendedName>
</protein>
<reference key="1">
    <citation type="submission" date="2007-01" db="EMBL/GenBank/DDBJ databases">
        <title>The Genome Sequence of Puccinia graminis f. sp. tritici Strain CRL 75-36-700-3.</title>
        <authorList>
            <consortium name="The Broad Institute Genome Sequencing Platform"/>
            <person name="Birren B."/>
            <person name="Lander E."/>
            <person name="Galagan J."/>
            <person name="Nusbaum C."/>
            <person name="Devon K."/>
            <person name="Cuomo C."/>
            <person name="Jaffe D."/>
            <person name="Butler J."/>
            <person name="Alvarez P."/>
            <person name="Gnerre S."/>
            <person name="Grabherr M."/>
            <person name="Mauceli E."/>
            <person name="Brockman W."/>
            <person name="Young S."/>
            <person name="LaButti K."/>
            <person name="Sykes S."/>
            <person name="DeCaprio D."/>
            <person name="Crawford M."/>
            <person name="Koehrsen M."/>
            <person name="Engels R."/>
            <person name="Montgomery P."/>
            <person name="Pearson M."/>
            <person name="Howarth C."/>
            <person name="Larson L."/>
            <person name="White J."/>
            <person name="Zeng Q."/>
            <person name="Kodira C."/>
            <person name="Yandava C."/>
            <person name="Alvarado L."/>
            <person name="O'Leary S."/>
            <person name="Szabo L."/>
            <person name="Dean R."/>
            <person name="Schein J."/>
        </authorList>
    </citation>
    <scope>NUCLEOTIDE SEQUENCE</scope>
    <source>
        <strain>CRL 75-36-700-3</strain>
    </source>
</reference>
<gene>
    <name evidence="3" type="ORF">PGTG_11749</name>
</gene>
<dbReference type="Proteomes" id="UP000008783">
    <property type="component" value="Unassembled WGS sequence"/>
</dbReference>
<dbReference type="Pfam" id="PF20515">
    <property type="entry name" value="2OG-FeII_Oxy_6"/>
    <property type="match status" value="1"/>
</dbReference>
<evidence type="ECO:0000256" key="1">
    <source>
        <dbReference type="SAM" id="MobiDB-lite"/>
    </source>
</evidence>
<dbReference type="GeneID" id="10539992"/>
<evidence type="ECO:0000313" key="4">
    <source>
        <dbReference type="Proteomes" id="UP000008783"/>
    </source>
</evidence>
<sequence length="244" mass="27852">MTFHLDYNSNSTLSDVPSEPEDQMQTKRGGPVGNKSKVTTNLGRELITNLPPNCGSVTWEVRVVVQLDLFPDITAEVRKLKLEQKKAQKAFKDKRGPKPSKDPIYCCTPTLEEIELASSIVSDPKKFRLYDHGLVHMFDRKMTKEKKKPIIAEIKFTDLKTISDQMQGDLNFFLGFLHQSKKFVNTDHPDEFIQHVRDANQASQILWDLFFPMGNKALESNCQFMIKHNLPSFSDQVIPGTIPE</sequence>
<keyword evidence="4" id="KW-1185">Reference proteome</keyword>
<feature type="region of interest" description="Disordered" evidence="1">
    <location>
        <begin position="1"/>
        <end position="36"/>
    </location>
</feature>
<dbReference type="RefSeq" id="XP_003330412.1">
    <property type="nucleotide sequence ID" value="XM_003330364.2"/>
</dbReference>
<evidence type="ECO:0000313" key="3">
    <source>
        <dbReference type="EMBL" id="EFP85993.1"/>
    </source>
</evidence>
<dbReference type="EMBL" id="DS178297">
    <property type="protein sequence ID" value="EFP85993.1"/>
    <property type="molecule type" value="Genomic_DNA"/>
</dbReference>
<dbReference type="KEGG" id="pgr:PGTG_11749"/>
<dbReference type="HOGENOM" id="CLU_1138482_0_0_1"/>
<proteinExistence type="predicted"/>
<evidence type="ECO:0000259" key="2">
    <source>
        <dbReference type="Pfam" id="PF20515"/>
    </source>
</evidence>
<reference evidence="4" key="2">
    <citation type="journal article" date="2011" name="Proc. Natl. Acad. Sci. U.S.A.">
        <title>Obligate biotrophy features unraveled by the genomic analysis of rust fungi.</title>
        <authorList>
            <person name="Duplessis S."/>
            <person name="Cuomo C.A."/>
            <person name="Lin Y.-C."/>
            <person name="Aerts A."/>
            <person name="Tisserant E."/>
            <person name="Veneault-Fourrey C."/>
            <person name="Joly D.L."/>
            <person name="Hacquard S."/>
            <person name="Amselem J."/>
            <person name="Cantarel B.L."/>
            <person name="Chiu R."/>
            <person name="Coutinho P.M."/>
            <person name="Feau N."/>
            <person name="Field M."/>
            <person name="Frey P."/>
            <person name="Gelhaye E."/>
            <person name="Goldberg J."/>
            <person name="Grabherr M.G."/>
            <person name="Kodira C.D."/>
            <person name="Kohler A."/>
            <person name="Kuees U."/>
            <person name="Lindquist E.A."/>
            <person name="Lucas S.M."/>
            <person name="Mago R."/>
            <person name="Mauceli E."/>
            <person name="Morin E."/>
            <person name="Murat C."/>
            <person name="Pangilinan J.L."/>
            <person name="Park R."/>
            <person name="Pearson M."/>
            <person name="Quesneville H."/>
            <person name="Rouhier N."/>
            <person name="Sakthikumar S."/>
            <person name="Salamov A.A."/>
            <person name="Schmutz J."/>
            <person name="Selles B."/>
            <person name="Shapiro H."/>
            <person name="Tanguay P."/>
            <person name="Tuskan G.A."/>
            <person name="Henrissat B."/>
            <person name="Van de Peer Y."/>
            <person name="Rouze P."/>
            <person name="Ellis J.G."/>
            <person name="Dodds P.N."/>
            <person name="Schein J.E."/>
            <person name="Zhong S."/>
            <person name="Hamelin R.C."/>
            <person name="Grigoriev I.V."/>
            <person name="Szabo L.J."/>
            <person name="Martin F."/>
        </authorList>
    </citation>
    <scope>NUCLEOTIDE SEQUENCE [LARGE SCALE GENOMIC DNA]</scope>
    <source>
        <strain evidence="4">CRL 75-36-700-3 / race SCCL</strain>
    </source>
</reference>